<evidence type="ECO:0000256" key="7">
    <source>
        <dbReference type="ARBA" id="ARBA00023136"/>
    </source>
</evidence>
<evidence type="ECO:0000313" key="11">
    <source>
        <dbReference type="Proteomes" id="UP000798808"/>
    </source>
</evidence>
<evidence type="ECO:0000256" key="5">
    <source>
        <dbReference type="ARBA" id="ARBA00022692"/>
    </source>
</evidence>
<feature type="transmembrane region" description="Helical" evidence="8">
    <location>
        <begin position="183"/>
        <end position="199"/>
    </location>
</feature>
<feature type="transmembrane region" description="Helical" evidence="8">
    <location>
        <begin position="350"/>
        <end position="374"/>
    </location>
</feature>
<reference evidence="10 11" key="1">
    <citation type="submission" date="2019-02" db="EMBL/GenBank/DDBJ databases">
        <authorList>
            <person name="Goldberg S.R."/>
            <person name="Haltli B.A."/>
            <person name="Correa H."/>
            <person name="Russell K.G."/>
        </authorList>
    </citation>
    <scope>NUCLEOTIDE SEQUENCE [LARGE SCALE GENOMIC DNA]</scope>
    <source>
        <strain evidence="10 11">JCM 16186</strain>
    </source>
</reference>
<keyword evidence="7 8" id="KW-0472">Membrane</keyword>
<keyword evidence="4" id="KW-0808">Transferase</keyword>
<comment type="caution">
    <text evidence="10">The sequence shown here is derived from an EMBL/GenBank/DDBJ whole genome shotgun (WGS) entry which is preliminary data.</text>
</comment>
<evidence type="ECO:0000256" key="4">
    <source>
        <dbReference type="ARBA" id="ARBA00022679"/>
    </source>
</evidence>
<sequence length="521" mass="58970">MIPGKPYHKPLLLGICIILFFTHLAEVSPPTIMEARNFISAREMLESGNWMIPTLNGQTRIRKPPLPTWLTTASIAVAGNPNSLMALRLPAALIATVMVFFLYGLVKDIFQNSHIAFYSAAVLASCYMFIEEAKTGAWDIYCNAFMLGAIWMLYRASKHNLLKYWILAGIFMGLSFMSKGPVSFYALLLPYLLAFFLSKHKFERPAWGGAVLCILTMLLISAVWPLYLYLKIPDIATQIAGEESGAWINRHNRPIWFYLHFPLFTGIWAFATLFAFYKFKALQRMFSAKGMKLVLFWFLFTLFLLSVVPEKKERYFLPALPPLAVLIGALISHHIELYRRGRGTDKASHIFVYVQAVLSLMATLGIILIAWQFGVKINELGISFFIFIALAGLAIAAAAVVAIWRKKEWVYPVSLSTVLFFSIAIWPLIPRIKQDNPSYRDLREVREISAFNTKPIYSTAQLNPVRIWEIGSKVNMIHDAGAVEGDAVIIAVKPLTDAKEVLIFHPNPDNEQEVLYFNLVE</sequence>
<dbReference type="Pfam" id="PF13231">
    <property type="entry name" value="PMT_2"/>
    <property type="match status" value="1"/>
</dbReference>
<evidence type="ECO:0000256" key="8">
    <source>
        <dbReference type="SAM" id="Phobius"/>
    </source>
</evidence>
<evidence type="ECO:0000256" key="1">
    <source>
        <dbReference type="ARBA" id="ARBA00004651"/>
    </source>
</evidence>
<protein>
    <submittedName>
        <fullName evidence="10">Phospholipid carrier-dependent glycosyltransferase</fullName>
    </submittedName>
</protein>
<dbReference type="InterPro" id="IPR038731">
    <property type="entry name" value="RgtA/B/C-like"/>
</dbReference>
<feature type="transmembrane region" description="Helical" evidence="8">
    <location>
        <begin position="161"/>
        <end position="177"/>
    </location>
</feature>
<dbReference type="RefSeq" id="WP_155174611.1">
    <property type="nucleotide sequence ID" value="NZ_BAAAFL010000068.1"/>
</dbReference>
<feature type="transmembrane region" description="Helical" evidence="8">
    <location>
        <begin position="136"/>
        <end position="154"/>
    </location>
</feature>
<dbReference type="InterPro" id="IPR050297">
    <property type="entry name" value="LipidA_mod_glycosyltrf_83"/>
</dbReference>
<accession>A0ABW9RTU7</accession>
<feature type="transmembrane region" description="Helical" evidence="8">
    <location>
        <begin position="87"/>
        <end position="106"/>
    </location>
</feature>
<evidence type="ECO:0000313" key="10">
    <source>
        <dbReference type="EMBL" id="MTI27614.1"/>
    </source>
</evidence>
<evidence type="ECO:0000256" key="2">
    <source>
        <dbReference type="ARBA" id="ARBA00022475"/>
    </source>
</evidence>
<feature type="transmembrane region" description="Helical" evidence="8">
    <location>
        <begin position="315"/>
        <end position="338"/>
    </location>
</feature>
<feature type="transmembrane region" description="Helical" evidence="8">
    <location>
        <begin position="409"/>
        <end position="429"/>
    </location>
</feature>
<feature type="transmembrane region" description="Helical" evidence="8">
    <location>
        <begin position="255"/>
        <end position="279"/>
    </location>
</feature>
<comment type="subcellular location">
    <subcellularLocation>
        <location evidence="1">Cell membrane</location>
        <topology evidence="1">Multi-pass membrane protein</topology>
    </subcellularLocation>
</comment>
<dbReference type="Proteomes" id="UP000798808">
    <property type="component" value="Unassembled WGS sequence"/>
</dbReference>
<keyword evidence="3" id="KW-0328">Glycosyltransferase</keyword>
<evidence type="ECO:0000259" key="9">
    <source>
        <dbReference type="Pfam" id="PF13231"/>
    </source>
</evidence>
<dbReference type="PANTHER" id="PTHR33908:SF3">
    <property type="entry name" value="UNDECAPRENYL PHOSPHATE-ALPHA-4-AMINO-4-DEOXY-L-ARABINOSE ARABINOSYL TRANSFERASE"/>
    <property type="match status" value="1"/>
</dbReference>
<feature type="transmembrane region" description="Helical" evidence="8">
    <location>
        <begin position="206"/>
        <end position="227"/>
    </location>
</feature>
<feature type="transmembrane region" description="Helical" evidence="8">
    <location>
        <begin position="113"/>
        <end position="130"/>
    </location>
</feature>
<organism evidence="10 11">
    <name type="scientific">Fulvivirga kasyanovii</name>
    <dbReference type="NCBI Taxonomy" id="396812"/>
    <lineage>
        <taxon>Bacteria</taxon>
        <taxon>Pseudomonadati</taxon>
        <taxon>Bacteroidota</taxon>
        <taxon>Cytophagia</taxon>
        <taxon>Cytophagales</taxon>
        <taxon>Fulvivirgaceae</taxon>
        <taxon>Fulvivirga</taxon>
    </lineage>
</organism>
<keyword evidence="2" id="KW-1003">Cell membrane</keyword>
<gene>
    <name evidence="10" type="ORF">E1163_21835</name>
</gene>
<keyword evidence="11" id="KW-1185">Reference proteome</keyword>
<proteinExistence type="predicted"/>
<dbReference type="PANTHER" id="PTHR33908">
    <property type="entry name" value="MANNOSYLTRANSFERASE YKCB-RELATED"/>
    <property type="match status" value="1"/>
</dbReference>
<feature type="domain" description="Glycosyltransferase RgtA/B/C/D-like" evidence="9">
    <location>
        <begin position="63"/>
        <end position="224"/>
    </location>
</feature>
<evidence type="ECO:0000256" key="3">
    <source>
        <dbReference type="ARBA" id="ARBA00022676"/>
    </source>
</evidence>
<evidence type="ECO:0000256" key="6">
    <source>
        <dbReference type="ARBA" id="ARBA00022989"/>
    </source>
</evidence>
<keyword evidence="6 8" id="KW-1133">Transmembrane helix</keyword>
<keyword evidence="5 8" id="KW-0812">Transmembrane</keyword>
<feature type="transmembrane region" description="Helical" evidence="8">
    <location>
        <begin position="291"/>
        <end position="309"/>
    </location>
</feature>
<name>A0ABW9RTU7_9BACT</name>
<dbReference type="EMBL" id="SMLW01000635">
    <property type="protein sequence ID" value="MTI27614.1"/>
    <property type="molecule type" value="Genomic_DNA"/>
</dbReference>
<feature type="transmembrane region" description="Helical" evidence="8">
    <location>
        <begin position="380"/>
        <end position="402"/>
    </location>
</feature>